<comment type="similarity">
    <text evidence="1">Belongs to the FRAS1 family.</text>
</comment>
<name>A0AAV4Y8G1_CAEEX</name>
<sequence>MIEIIKPPLHGMIENAGNLTLLFSAKDIKLGKISYLHDGSESADDNFSMIISDGFNKEFMYISNSKNVTSNSPIVFPIKIIQIDDEFPKLIKNEGIKGLIINKDKKWNIINKDLLDVEDLDTDDIHITYTITVQPHFGFLEFSTKQGNKITRFTQKDVNDGIVQYVLSNDNFLSTEDQFIFSIEDTKPNKLFNNRFKIEWTRVNFNSSFYNVSESDEFLEIPIFRKGFNKEDIDVFCKIRFEENVDMKHCVFKLYDDSKYDGKKHYKIVLESSTALLGNLHAVLVNVSDEEDVTRRGDLSHELSVMCTTESVTAQGSSASGIETGSDFKSRISHYNSYITFPPGVSEVPCSVKIIDDNLYEEEESFRLILSDVHPVGKLQKDSTALVIIKGPNDVPHVSLKKEIRDLFYGQKNVTVPVLREGVDLSRECILFCGVRLLKSSEENLIFMQEIKFKPFETLVDCQLSLNFNESSSIEEEKIIIFLNNAVGPVVEFTISQFTIKEDSGIIQIPIVRSKDVSQNSTIYCITQDGSAHSREDFEERYLNRKTSVITFSANQKESFCTVNIYDDTIYEGKETFKVELASHKADTGTVIGAKKTAIIEMDDPEDATLIQLEKSEYVVPQHIFSNNISTSTKIPVLRYGDTSISSKIRVSTIDGSASSGLDYYAKSKLITFLPGEKKKNFEIEILAIVRIASVQPTESLILPTVPLIISLLHYDNVTKGMTETPKSGYPLICITPCDTNYPDYAATGPLCEESISPFETVADSTLFTSAHHKVLDSIYFRPQEIVRCIVQPIDSKNNLGIPLWSKMVKISSDIGFCHSTIRSPYAQLNLQSQPFIASLNYVNSSSSIHANKLHIHIEIPHEDGLLPLISTYPLHNIQFLLTQKIYRQQHVCSNLQRPSIGTEKNKSFLKNSSPSENDLNLAFPYHGDKCDNKSGILYQHLNLKRCIWSFDAWYSMAELVQLCGGTVTSDFKARDTDQTYVTVLLPLYVTYVFAAAPSGWTTLEHRTELEFSFYYDTFLWKSGSHADSSLNATVGIVRVGTNPAGHMFFEFKTVAKFYGCFVLDHHTLPGVKSSVSAPNNLDVQFDLELLWSEQTFDGPIQFWRSTSKYNLKDYSGYYKLHLIPCKVVASQQLSLYDGYKTYPALPKP</sequence>
<dbReference type="Gene3D" id="2.60.40.2030">
    <property type="match status" value="3"/>
</dbReference>
<evidence type="ECO:0000256" key="4">
    <source>
        <dbReference type="ARBA" id="ARBA00022837"/>
    </source>
</evidence>
<dbReference type="PANTHER" id="PTHR45739:SF1">
    <property type="entry name" value="EXTRACELLULAR MATRIX ORGANIZING PROTEIN FRAS1"/>
    <property type="match status" value="1"/>
</dbReference>
<evidence type="ECO:0000256" key="6">
    <source>
        <dbReference type="PROSITE-ProRule" id="PRU01201"/>
    </source>
</evidence>
<dbReference type="EMBL" id="BPLR01018846">
    <property type="protein sequence ID" value="GIZ02711.1"/>
    <property type="molecule type" value="Genomic_DNA"/>
</dbReference>
<dbReference type="GO" id="GO:0007154">
    <property type="term" value="P:cell communication"/>
    <property type="evidence" value="ECO:0007669"/>
    <property type="project" value="InterPro"/>
</dbReference>
<dbReference type="PANTHER" id="PTHR45739">
    <property type="entry name" value="MATRIX PROTEIN, PUTATIVE-RELATED"/>
    <property type="match status" value="1"/>
</dbReference>
<evidence type="ECO:0000256" key="5">
    <source>
        <dbReference type="ARBA" id="ARBA00023180"/>
    </source>
</evidence>
<dbReference type="AlphaFoldDB" id="A0AAV4Y8G1"/>
<gene>
    <name evidence="8" type="primary">Fras1</name>
    <name evidence="8" type="ORF">CEXT_155231</name>
</gene>
<dbReference type="SMART" id="SM00237">
    <property type="entry name" value="Calx_beta"/>
    <property type="match status" value="2"/>
</dbReference>
<keyword evidence="3" id="KW-0677">Repeat</keyword>
<evidence type="ECO:0000256" key="3">
    <source>
        <dbReference type="ARBA" id="ARBA00022737"/>
    </source>
</evidence>
<accession>A0AAV4Y8G1</accession>
<evidence type="ECO:0000256" key="2">
    <source>
        <dbReference type="ARBA" id="ARBA00022729"/>
    </source>
</evidence>
<dbReference type="InterPro" id="IPR039005">
    <property type="entry name" value="CSPG_rpt"/>
</dbReference>
<dbReference type="InterPro" id="IPR003644">
    <property type="entry name" value="Calx_beta"/>
</dbReference>
<dbReference type="Pfam" id="PF16184">
    <property type="entry name" value="Cadherin_3"/>
    <property type="match status" value="2"/>
</dbReference>
<evidence type="ECO:0000313" key="8">
    <source>
        <dbReference type="EMBL" id="GIZ02711.1"/>
    </source>
</evidence>
<feature type="domain" description="Calx-beta" evidence="7">
    <location>
        <begin position="598"/>
        <end position="713"/>
    </location>
</feature>
<proteinExistence type="inferred from homology"/>
<dbReference type="PROSITE" id="PS51854">
    <property type="entry name" value="CSPG"/>
    <property type="match status" value="1"/>
</dbReference>
<comment type="caution">
    <text evidence="8">The sequence shown here is derived from an EMBL/GenBank/DDBJ whole genome shotgun (WGS) entry which is preliminary data.</text>
</comment>
<evidence type="ECO:0000259" key="7">
    <source>
        <dbReference type="SMART" id="SM00237"/>
    </source>
</evidence>
<dbReference type="SUPFAM" id="SSF141072">
    <property type="entry name" value="CalX-like"/>
    <property type="match status" value="4"/>
</dbReference>
<feature type="repeat" description="CSPG" evidence="6">
    <location>
        <begin position="87"/>
        <end position="184"/>
    </location>
</feature>
<keyword evidence="5" id="KW-0325">Glycoprotein</keyword>
<dbReference type="GO" id="GO:0009653">
    <property type="term" value="P:anatomical structure morphogenesis"/>
    <property type="evidence" value="ECO:0007669"/>
    <property type="project" value="TreeGrafter"/>
</dbReference>
<dbReference type="InterPro" id="IPR038081">
    <property type="entry name" value="CalX-like_sf"/>
</dbReference>
<dbReference type="Pfam" id="PF03160">
    <property type="entry name" value="Calx-beta"/>
    <property type="match status" value="4"/>
</dbReference>
<keyword evidence="2" id="KW-0732">Signal</keyword>
<dbReference type="InterPro" id="IPR051561">
    <property type="entry name" value="FRAS1_ECM"/>
</dbReference>
<protein>
    <submittedName>
        <fullName evidence="8">Extracellular matrix protein FRAS1</fullName>
    </submittedName>
</protein>
<organism evidence="8 9">
    <name type="scientific">Caerostris extrusa</name>
    <name type="common">Bark spider</name>
    <name type="synonym">Caerostris bankana</name>
    <dbReference type="NCBI Taxonomy" id="172846"/>
    <lineage>
        <taxon>Eukaryota</taxon>
        <taxon>Metazoa</taxon>
        <taxon>Ecdysozoa</taxon>
        <taxon>Arthropoda</taxon>
        <taxon>Chelicerata</taxon>
        <taxon>Arachnida</taxon>
        <taxon>Araneae</taxon>
        <taxon>Araneomorphae</taxon>
        <taxon>Entelegynae</taxon>
        <taxon>Araneoidea</taxon>
        <taxon>Araneidae</taxon>
        <taxon>Caerostris</taxon>
    </lineage>
</organism>
<evidence type="ECO:0000313" key="9">
    <source>
        <dbReference type="Proteomes" id="UP001054945"/>
    </source>
</evidence>
<dbReference type="Proteomes" id="UP001054945">
    <property type="component" value="Unassembled WGS sequence"/>
</dbReference>
<feature type="domain" description="Calx-beta" evidence="7">
    <location>
        <begin position="477"/>
        <end position="582"/>
    </location>
</feature>
<reference evidence="8 9" key="1">
    <citation type="submission" date="2021-06" db="EMBL/GenBank/DDBJ databases">
        <title>Caerostris extrusa draft genome.</title>
        <authorList>
            <person name="Kono N."/>
            <person name="Arakawa K."/>
        </authorList>
    </citation>
    <scope>NUCLEOTIDE SEQUENCE [LARGE SCALE GENOMIC DNA]</scope>
</reference>
<evidence type="ECO:0000256" key="1">
    <source>
        <dbReference type="ARBA" id="ARBA00005529"/>
    </source>
</evidence>
<keyword evidence="9" id="KW-1185">Reference proteome</keyword>
<dbReference type="GO" id="GO:0016020">
    <property type="term" value="C:membrane"/>
    <property type="evidence" value="ECO:0007669"/>
    <property type="project" value="InterPro"/>
</dbReference>
<keyword evidence="4" id="KW-0106">Calcium</keyword>